<reference evidence="2 4" key="1">
    <citation type="submission" date="2017-11" db="EMBL/GenBank/DDBJ databases">
        <title>The genome of Rhizophagus clarus HR1 reveals common genetic basis of auxotrophy among arbuscular mycorrhizal fungi.</title>
        <authorList>
            <person name="Kobayashi Y."/>
        </authorList>
    </citation>
    <scope>NUCLEOTIDE SEQUENCE [LARGE SCALE GENOMIC DNA]</scope>
    <source>
        <strain evidence="2 4">HR1</strain>
    </source>
</reference>
<dbReference type="PANTHER" id="PTHR43591">
    <property type="entry name" value="METHYLTRANSFERASE"/>
    <property type="match status" value="1"/>
</dbReference>
<dbReference type="Proteomes" id="UP000247702">
    <property type="component" value="Unassembled WGS sequence"/>
</dbReference>
<proteinExistence type="predicted"/>
<sequence>MSDRSSSPTRKNSDSSSLLLELAKVFCLKKVSRALINNKPSTKNITDELYNNNNNSPHDLKSFHKYNYPSFNDDEFERLNLEHYLFRFQWQSNFSSPIEQNLLSGGVRVLDVGCGTGTWILDMAREYHPSNIYVGIDVSSILPDENSRLPNTGFIQCDLLNGIPFPDSTFDFVCERFTIYPDLTYSQWKYLFSEMKRVLKPGGYLEIMEYRVDYDNPGPITQNRNDQVLKYLNSKGIDPETTINSIPHMLQSSTSLSDFHKQDKICPIGRWGGEIGLMMLNSYETTQKSLNKRFQPGLTEEETEDMFASIATEFDEYKTQVINFRCYARKK</sequence>
<evidence type="ECO:0000259" key="1">
    <source>
        <dbReference type="Pfam" id="PF13649"/>
    </source>
</evidence>
<protein>
    <submittedName>
        <fullName evidence="3">S-adenosyl-L-methionine-dependent methyltransferase</fullName>
    </submittedName>
</protein>
<dbReference type="Proteomes" id="UP000615446">
    <property type="component" value="Unassembled WGS sequence"/>
</dbReference>
<keyword evidence="3" id="KW-0808">Transferase</keyword>
<dbReference type="EMBL" id="BEXD01000115">
    <property type="protein sequence ID" value="GBB84446.1"/>
    <property type="molecule type" value="Genomic_DNA"/>
</dbReference>
<evidence type="ECO:0000313" key="4">
    <source>
        <dbReference type="Proteomes" id="UP000247702"/>
    </source>
</evidence>
<dbReference type="GO" id="GO:0032259">
    <property type="term" value="P:methylation"/>
    <property type="evidence" value="ECO:0007669"/>
    <property type="project" value="UniProtKB-KW"/>
</dbReference>
<accession>A0A2Z6QW69</accession>
<gene>
    <name evidence="3" type="ORF">RCL2_000369200</name>
    <name evidence="2" type="ORF">RclHR1_11000002</name>
</gene>
<dbReference type="AlphaFoldDB" id="A0A2Z6QW69"/>
<keyword evidence="4" id="KW-1185">Reference proteome</keyword>
<evidence type="ECO:0000313" key="3">
    <source>
        <dbReference type="EMBL" id="GES76285.1"/>
    </source>
</evidence>
<reference evidence="3" key="2">
    <citation type="submission" date="2019-10" db="EMBL/GenBank/DDBJ databases">
        <title>Conservation and host-specific expression of non-tandemly repeated heterogenous ribosome RNA gene in arbuscular mycorrhizal fungi.</title>
        <authorList>
            <person name="Maeda T."/>
            <person name="Kobayashi Y."/>
            <person name="Nakagawa T."/>
            <person name="Ezawa T."/>
            <person name="Yamaguchi K."/>
            <person name="Bino T."/>
            <person name="Nishimoto Y."/>
            <person name="Shigenobu S."/>
            <person name="Kawaguchi M."/>
        </authorList>
    </citation>
    <scope>NUCLEOTIDE SEQUENCE</scope>
    <source>
        <strain evidence="3">HR1</strain>
    </source>
</reference>
<evidence type="ECO:0000313" key="2">
    <source>
        <dbReference type="EMBL" id="GBB84446.1"/>
    </source>
</evidence>
<dbReference type="Pfam" id="PF13649">
    <property type="entry name" value="Methyltransf_25"/>
    <property type="match status" value="1"/>
</dbReference>
<dbReference type="OrthoDB" id="184880at2759"/>
<dbReference type="Gene3D" id="3.40.50.150">
    <property type="entry name" value="Vaccinia Virus protein VP39"/>
    <property type="match status" value="1"/>
</dbReference>
<dbReference type="InterPro" id="IPR029063">
    <property type="entry name" value="SAM-dependent_MTases_sf"/>
</dbReference>
<feature type="domain" description="Methyltransferase" evidence="1">
    <location>
        <begin position="109"/>
        <end position="203"/>
    </location>
</feature>
<comment type="caution">
    <text evidence="2">The sequence shown here is derived from an EMBL/GenBank/DDBJ whole genome shotgun (WGS) entry which is preliminary data.</text>
</comment>
<dbReference type="CDD" id="cd02440">
    <property type="entry name" value="AdoMet_MTases"/>
    <property type="match status" value="1"/>
</dbReference>
<dbReference type="EMBL" id="BLAL01000019">
    <property type="protein sequence ID" value="GES76285.1"/>
    <property type="molecule type" value="Genomic_DNA"/>
</dbReference>
<dbReference type="GO" id="GO:0008168">
    <property type="term" value="F:methyltransferase activity"/>
    <property type="evidence" value="ECO:0007669"/>
    <property type="project" value="UniProtKB-KW"/>
</dbReference>
<keyword evidence="3" id="KW-0489">Methyltransferase</keyword>
<organism evidence="2 4">
    <name type="scientific">Rhizophagus clarus</name>
    <dbReference type="NCBI Taxonomy" id="94130"/>
    <lineage>
        <taxon>Eukaryota</taxon>
        <taxon>Fungi</taxon>
        <taxon>Fungi incertae sedis</taxon>
        <taxon>Mucoromycota</taxon>
        <taxon>Glomeromycotina</taxon>
        <taxon>Glomeromycetes</taxon>
        <taxon>Glomerales</taxon>
        <taxon>Glomeraceae</taxon>
        <taxon>Rhizophagus</taxon>
    </lineage>
</organism>
<dbReference type="PANTHER" id="PTHR43591:SF24">
    <property type="entry name" value="2-METHOXY-6-POLYPRENYL-1,4-BENZOQUINOL METHYLASE, MITOCHONDRIAL"/>
    <property type="match status" value="1"/>
</dbReference>
<dbReference type="STRING" id="94130.A0A2Z6QW69"/>
<dbReference type="InterPro" id="IPR041698">
    <property type="entry name" value="Methyltransf_25"/>
</dbReference>
<name>A0A2Z6QW69_9GLOM</name>
<dbReference type="SUPFAM" id="SSF53335">
    <property type="entry name" value="S-adenosyl-L-methionine-dependent methyltransferases"/>
    <property type="match status" value="1"/>
</dbReference>